<feature type="transmembrane region" description="Helical" evidence="1">
    <location>
        <begin position="20"/>
        <end position="36"/>
    </location>
</feature>
<dbReference type="AlphaFoldDB" id="A0A502GVR6"/>
<sequence>MQHLSFPAFLWHTGLTGEELFQLLVLSSVALFVLAVRRNWIPSPRAPAATTRFEQVMVRLSTVGLLAVVGFFLFTSLHTRYLLRPGAGRYLPGEVYAYGQAKGGKMYWYRYRVAGGTYENHTFCADREVYPPLGTRYYILYSLAEPAVSRSTNIRVPDTLQYVPSLGWGRLPAGTTSSSKSTERRSP</sequence>
<feature type="transmembrane region" description="Helical" evidence="1">
    <location>
        <begin position="56"/>
        <end position="74"/>
    </location>
</feature>
<organism evidence="2 3">
    <name type="scientific">Hymenobacter nivis</name>
    <dbReference type="NCBI Taxonomy" id="1850093"/>
    <lineage>
        <taxon>Bacteria</taxon>
        <taxon>Pseudomonadati</taxon>
        <taxon>Bacteroidota</taxon>
        <taxon>Cytophagia</taxon>
        <taxon>Cytophagales</taxon>
        <taxon>Hymenobacteraceae</taxon>
        <taxon>Hymenobacter</taxon>
    </lineage>
</organism>
<proteinExistence type="predicted"/>
<evidence type="ECO:0000313" key="3">
    <source>
        <dbReference type="Proteomes" id="UP000317646"/>
    </source>
</evidence>
<comment type="caution">
    <text evidence="2">The sequence shown here is derived from an EMBL/GenBank/DDBJ whole genome shotgun (WGS) entry which is preliminary data.</text>
</comment>
<name>A0A502GVR6_9BACT</name>
<reference evidence="2 3" key="1">
    <citation type="journal article" date="2019" name="Environ. Microbiol.">
        <title>Species interactions and distinct microbial communities in high Arctic permafrost affected cryosols are associated with the CH4 and CO2 gas fluxes.</title>
        <authorList>
            <person name="Altshuler I."/>
            <person name="Hamel J."/>
            <person name="Turney S."/>
            <person name="Magnuson E."/>
            <person name="Levesque R."/>
            <person name="Greer C."/>
            <person name="Whyte L.G."/>
        </authorList>
    </citation>
    <scope>NUCLEOTIDE SEQUENCE [LARGE SCALE GENOMIC DNA]</scope>
    <source>
        <strain evidence="2 3">S9.2P</strain>
    </source>
</reference>
<evidence type="ECO:0000313" key="2">
    <source>
        <dbReference type="EMBL" id="TPG65320.1"/>
    </source>
</evidence>
<gene>
    <name evidence="2" type="ORF">EAH73_12605</name>
</gene>
<keyword evidence="1" id="KW-0472">Membrane</keyword>
<protein>
    <submittedName>
        <fullName evidence="2">Uncharacterized protein</fullName>
    </submittedName>
</protein>
<keyword evidence="1" id="KW-1133">Transmembrane helix</keyword>
<evidence type="ECO:0000256" key="1">
    <source>
        <dbReference type="SAM" id="Phobius"/>
    </source>
</evidence>
<keyword evidence="1" id="KW-0812">Transmembrane</keyword>
<accession>A0A502GVR6</accession>
<dbReference type="RefSeq" id="WP_140467083.1">
    <property type="nucleotide sequence ID" value="NZ_RCYZ01000005.1"/>
</dbReference>
<dbReference type="EMBL" id="RCYZ01000005">
    <property type="protein sequence ID" value="TPG65320.1"/>
    <property type="molecule type" value="Genomic_DNA"/>
</dbReference>
<keyword evidence="3" id="KW-1185">Reference proteome</keyword>
<dbReference type="Proteomes" id="UP000317646">
    <property type="component" value="Unassembled WGS sequence"/>
</dbReference>